<dbReference type="RefSeq" id="WP_138129544.1">
    <property type="nucleotide sequence ID" value="NZ_SWLG01000031.1"/>
</dbReference>
<proteinExistence type="predicted"/>
<name>A0A5R9F5D9_9BACL</name>
<dbReference type="OrthoDB" id="2964701at2"/>
<accession>A0A5R9F5D9</accession>
<keyword evidence="2" id="KW-1185">Reference proteome</keyword>
<evidence type="ECO:0000313" key="2">
    <source>
        <dbReference type="Proteomes" id="UP000308230"/>
    </source>
</evidence>
<sequence length="230" mass="27217">MSLEWFDRVSGELQDHLESICDKYDQVGHMSIDRGAKHPRIEFYVETDDDGREYFCSLFYDPHNEEFYTESYDLDLEHTSRTILTDIDDLIDAVHESFHDYMNEEDIYVENEELYMDDEYIDEGYELDNEFEEGYYEEDYSEAIENEIEVEWITPEVTAYSHEDEVNVTYQFGVVQETGDGILRRFNRVITTEDSLIEDESNFIFSKDEAGTIISMIASNMDSLSDFDFE</sequence>
<organism evidence="1 2">
    <name type="scientific">Exobacillus caeni</name>
    <dbReference type="NCBI Taxonomy" id="2574798"/>
    <lineage>
        <taxon>Bacteria</taxon>
        <taxon>Bacillati</taxon>
        <taxon>Bacillota</taxon>
        <taxon>Bacilli</taxon>
        <taxon>Bacillales</taxon>
        <taxon>Guptibacillaceae</taxon>
        <taxon>Exobacillus</taxon>
    </lineage>
</organism>
<evidence type="ECO:0000313" key="1">
    <source>
        <dbReference type="EMBL" id="TLS35025.1"/>
    </source>
</evidence>
<gene>
    <name evidence="1" type="ORF">FCL54_22460</name>
</gene>
<dbReference type="AlphaFoldDB" id="A0A5R9F5D9"/>
<comment type="caution">
    <text evidence="1">The sequence shown here is derived from an EMBL/GenBank/DDBJ whole genome shotgun (WGS) entry which is preliminary data.</text>
</comment>
<dbReference type="EMBL" id="SWLG01000031">
    <property type="protein sequence ID" value="TLS35025.1"/>
    <property type="molecule type" value="Genomic_DNA"/>
</dbReference>
<reference evidence="1 2" key="1">
    <citation type="submission" date="2019-04" db="EMBL/GenBank/DDBJ databases">
        <title>Bacillus caeni sp. nov., a bacterium isolated from mangrove sediment.</title>
        <authorList>
            <person name="Huang H."/>
            <person name="Mo K."/>
            <person name="Hu Y."/>
        </authorList>
    </citation>
    <scope>NUCLEOTIDE SEQUENCE [LARGE SCALE GENOMIC DNA]</scope>
    <source>
        <strain evidence="1 2">HB172195</strain>
    </source>
</reference>
<protein>
    <submittedName>
        <fullName evidence="1">Uncharacterized protein</fullName>
    </submittedName>
</protein>
<dbReference type="Proteomes" id="UP000308230">
    <property type="component" value="Unassembled WGS sequence"/>
</dbReference>